<organism evidence="1 2">
    <name type="scientific">Kouleothrix aurantiaca</name>
    <dbReference type="NCBI Taxonomy" id="186479"/>
    <lineage>
        <taxon>Bacteria</taxon>
        <taxon>Bacillati</taxon>
        <taxon>Chloroflexota</taxon>
        <taxon>Chloroflexia</taxon>
        <taxon>Chloroflexales</taxon>
        <taxon>Roseiflexineae</taxon>
        <taxon>Roseiflexaceae</taxon>
        <taxon>Kouleothrix</taxon>
    </lineage>
</organism>
<name>A0A0P9CS85_9CHLR</name>
<evidence type="ECO:0000313" key="1">
    <source>
        <dbReference type="EMBL" id="KPV48906.1"/>
    </source>
</evidence>
<dbReference type="AlphaFoldDB" id="A0A0P9CS85"/>
<evidence type="ECO:0000313" key="2">
    <source>
        <dbReference type="Proteomes" id="UP000050509"/>
    </source>
</evidence>
<protein>
    <submittedName>
        <fullName evidence="1">Uncharacterized protein</fullName>
    </submittedName>
</protein>
<reference evidence="1 2" key="1">
    <citation type="submission" date="2015-09" db="EMBL/GenBank/DDBJ databases">
        <title>Draft genome sequence of Kouleothrix aurantiaca JCM 19913.</title>
        <authorList>
            <person name="Hemp J."/>
        </authorList>
    </citation>
    <scope>NUCLEOTIDE SEQUENCE [LARGE SCALE GENOMIC DNA]</scope>
    <source>
        <strain evidence="1 2">COM-B</strain>
    </source>
</reference>
<keyword evidence="2" id="KW-1185">Reference proteome</keyword>
<accession>A0A0P9CS85</accession>
<dbReference type="EMBL" id="LJCR01002316">
    <property type="protein sequence ID" value="KPV48906.1"/>
    <property type="molecule type" value="Genomic_DNA"/>
</dbReference>
<dbReference type="Proteomes" id="UP000050509">
    <property type="component" value="Unassembled WGS sequence"/>
</dbReference>
<proteinExistence type="predicted"/>
<comment type="caution">
    <text evidence="1">The sequence shown here is derived from an EMBL/GenBank/DDBJ whole genome shotgun (WGS) entry which is preliminary data.</text>
</comment>
<sequence length="83" mass="8990">MRIPGNVRMQYATPFVRANMLLQGTSHGRVQLAHQRCFGAVETSKEASMKSPWRQEAGGSIALAALRRGLAARLKAILGTLPS</sequence>
<gene>
    <name evidence="1" type="ORF">SE17_35555</name>
</gene>